<dbReference type="SUPFAM" id="SSF46689">
    <property type="entry name" value="Homeodomain-like"/>
    <property type="match status" value="1"/>
</dbReference>
<reference evidence="3" key="1">
    <citation type="journal article" date="2019" name="Int. J. Syst. Evol. Microbiol.">
        <title>The Global Catalogue of Microorganisms (GCM) 10K type strain sequencing project: providing services to taxonomists for standard genome sequencing and annotation.</title>
        <authorList>
            <consortium name="The Broad Institute Genomics Platform"/>
            <consortium name="The Broad Institute Genome Sequencing Center for Infectious Disease"/>
            <person name="Wu L."/>
            <person name="Ma J."/>
        </authorList>
    </citation>
    <scope>NUCLEOTIDE SEQUENCE [LARGE SCALE GENOMIC DNA]</scope>
    <source>
        <strain evidence="3">CGMCC 4.7246</strain>
    </source>
</reference>
<accession>A0ABW1PB98</accession>
<dbReference type="InterPro" id="IPR051839">
    <property type="entry name" value="RD_transcriptional_regulator"/>
</dbReference>
<dbReference type="Gene3D" id="1.10.10.60">
    <property type="entry name" value="Homeodomain-like"/>
    <property type="match status" value="1"/>
</dbReference>
<comment type="caution">
    <text evidence="2">The sequence shown here is derived from an EMBL/GenBank/DDBJ whole genome shotgun (WGS) entry which is preliminary data.</text>
</comment>
<gene>
    <name evidence="2" type="ORF">ACFP3R_25640</name>
</gene>
<dbReference type="Pfam" id="PF01527">
    <property type="entry name" value="HTH_Tnp_1"/>
    <property type="match status" value="1"/>
</dbReference>
<feature type="compositionally biased region" description="Low complexity" evidence="1">
    <location>
        <begin position="71"/>
        <end position="84"/>
    </location>
</feature>
<feature type="region of interest" description="Disordered" evidence="1">
    <location>
        <begin position="69"/>
        <end position="141"/>
    </location>
</feature>
<evidence type="ECO:0000313" key="2">
    <source>
        <dbReference type="EMBL" id="MFC6092670.1"/>
    </source>
</evidence>
<dbReference type="PANTHER" id="PTHR33215">
    <property type="entry name" value="PROTEIN DISTAL ANTENNA"/>
    <property type="match status" value="1"/>
</dbReference>
<protein>
    <submittedName>
        <fullName evidence="2">Transposase</fullName>
    </submittedName>
</protein>
<evidence type="ECO:0000313" key="3">
    <source>
        <dbReference type="Proteomes" id="UP001596220"/>
    </source>
</evidence>
<sequence length="154" mass="16758">MLDTGHTWALVVRVVRSPVRMVVEHHPPEFRAEAVALHRSRPGVTIKSVARDLGVNHETLRNWIRLEDAQRAGAPAATASAPARPCRRTRTPRCADDASSTSSPGSGHEAPPVGRKEHLPTGRMRWSSGSGGPRDQEECGVRDSARLIGSCQFE</sequence>
<dbReference type="PANTHER" id="PTHR33215:SF13">
    <property type="entry name" value="PROTEIN DISTAL ANTENNA"/>
    <property type="match status" value="1"/>
</dbReference>
<dbReference type="EMBL" id="JBHSQO010000032">
    <property type="protein sequence ID" value="MFC6092670.1"/>
    <property type="molecule type" value="Genomic_DNA"/>
</dbReference>
<keyword evidence="3" id="KW-1185">Reference proteome</keyword>
<proteinExistence type="predicted"/>
<dbReference type="RefSeq" id="WP_380639117.1">
    <property type="nucleotide sequence ID" value="NZ_JBHSQO010000032.1"/>
</dbReference>
<evidence type="ECO:0000256" key="1">
    <source>
        <dbReference type="SAM" id="MobiDB-lite"/>
    </source>
</evidence>
<organism evidence="2 3">
    <name type="scientific">Saccharothrix lopnurensis</name>
    <dbReference type="NCBI Taxonomy" id="1670621"/>
    <lineage>
        <taxon>Bacteria</taxon>
        <taxon>Bacillati</taxon>
        <taxon>Actinomycetota</taxon>
        <taxon>Actinomycetes</taxon>
        <taxon>Pseudonocardiales</taxon>
        <taxon>Pseudonocardiaceae</taxon>
        <taxon>Saccharothrix</taxon>
    </lineage>
</organism>
<dbReference type="InterPro" id="IPR002514">
    <property type="entry name" value="Transposase_8"/>
</dbReference>
<dbReference type="InterPro" id="IPR009057">
    <property type="entry name" value="Homeodomain-like_sf"/>
</dbReference>
<dbReference type="Proteomes" id="UP001596220">
    <property type="component" value="Unassembled WGS sequence"/>
</dbReference>
<name>A0ABW1PB98_9PSEU</name>